<dbReference type="AlphaFoldDB" id="A0A0H2RXA8"/>
<dbReference type="OrthoDB" id="416253at2759"/>
<dbReference type="Gene3D" id="3.20.20.100">
    <property type="entry name" value="NADP-dependent oxidoreductase domain"/>
    <property type="match status" value="1"/>
</dbReference>
<protein>
    <submittedName>
        <fullName evidence="8">Aldo/keto reductase</fullName>
    </submittedName>
</protein>
<gene>
    <name evidence="8" type="ORF">SCHPADRAFT_901223</name>
</gene>
<dbReference type="PANTHER" id="PTHR43827">
    <property type="entry name" value="2,5-DIKETO-D-GLUCONIC ACID REDUCTASE"/>
    <property type="match status" value="1"/>
</dbReference>
<dbReference type="EMBL" id="KQ085912">
    <property type="protein sequence ID" value="KLO16730.1"/>
    <property type="molecule type" value="Genomic_DNA"/>
</dbReference>
<dbReference type="GO" id="GO:0016616">
    <property type="term" value="F:oxidoreductase activity, acting on the CH-OH group of donors, NAD or NADP as acceptor"/>
    <property type="evidence" value="ECO:0007669"/>
    <property type="project" value="UniProtKB-ARBA"/>
</dbReference>
<feature type="binding site" evidence="5">
    <location>
        <position position="110"/>
    </location>
    <ligand>
        <name>substrate</name>
    </ligand>
</feature>
<proteinExistence type="inferred from homology"/>
<evidence type="ECO:0000256" key="6">
    <source>
        <dbReference type="PIRSR" id="PIRSR000097-3"/>
    </source>
</evidence>
<dbReference type="STRING" id="27342.A0A0H2RXA8"/>
<evidence type="ECO:0000313" key="8">
    <source>
        <dbReference type="EMBL" id="KLO16730.1"/>
    </source>
</evidence>
<name>A0A0H2RXA8_9AGAM</name>
<evidence type="ECO:0000256" key="4">
    <source>
        <dbReference type="PIRSR" id="PIRSR000097-1"/>
    </source>
</evidence>
<dbReference type="InterPro" id="IPR036812">
    <property type="entry name" value="NAD(P)_OxRdtase_dom_sf"/>
</dbReference>
<dbReference type="InParanoid" id="A0A0H2RXA8"/>
<keyword evidence="3" id="KW-0560">Oxidoreductase</keyword>
<dbReference type="PROSITE" id="PS00062">
    <property type="entry name" value="ALDOKETO_REDUCTASE_2"/>
    <property type="match status" value="1"/>
</dbReference>
<evidence type="ECO:0000256" key="5">
    <source>
        <dbReference type="PIRSR" id="PIRSR000097-2"/>
    </source>
</evidence>
<dbReference type="PIRSF" id="PIRSF000097">
    <property type="entry name" value="AKR"/>
    <property type="match status" value="1"/>
</dbReference>
<dbReference type="SUPFAM" id="SSF51430">
    <property type="entry name" value="NAD(P)-linked oxidoreductase"/>
    <property type="match status" value="1"/>
</dbReference>
<dbReference type="Proteomes" id="UP000053477">
    <property type="component" value="Unassembled WGS sequence"/>
</dbReference>
<dbReference type="InterPro" id="IPR023210">
    <property type="entry name" value="NADP_OxRdtase_dom"/>
</dbReference>
<evidence type="ECO:0000256" key="1">
    <source>
        <dbReference type="ARBA" id="ARBA00007905"/>
    </source>
</evidence>
<evidence type="ECO:0000313" key="9">
    <source>
        <dbReference type="Proteomes" id="UP000053477"/>
    </source>
</evidence>
<comment type="similarity">
    <text evidence="1">Belongs to the aldo/keto reductase family.</text>
</comment>
<evidence type="ECO:0000259" key="7">
    <source>
        <dbReference type="Pfam" id="PF00248"/>
    </source>
</evidence>
<feature type="active site" description="Proton donor" evidence="4">
    <location>
        <position position="53"/>
    </location>
</feature>
<dbReference type="Pfam" id="PF00248">
    <property type="entry name" value="Aldo_ket_red"/>
    <property type="match status" value="1"/>
</dbReference>
<organism evidence="8 9">
    <name type="scientific">Schizopora paradoxa</name>
    <dbReference type="NCBI Taxonomy" id="27342"/>
    <lineage>
        <taxon>Eukaryota</taxon>
        <taxon>Fungi</taxon>
        <taxon>Dikarya</taxon>
        <taxon>Basidiomycota</taxon>
        <taxon>Agaricomycotina</taxon>
        <taxon>Agaricomycetes</taxon>
        <taxon>Hymenochaetales</taxon>
        <taxon>Schizoporaceae</taxon>
        <taxon>Schizopora</taxon>
    </lineage>
</organism>
<evidence type="ECO:0000256" key="2">
    <source>
        <dbReference type="ARBA" id="ARBA00022857"/>
    </source>
</evidence>
<evidence type="ECO:0000256" key="3">
    <source>
        <dbReference type="ARBA" id="ARBA00023002"/>
    </source>
</evidence>
<dbReference type="InterPro" id="IPR020471">
    <property type="entry name" value="AKR"/>
</dbReference>
<dbReference type="InterPro" id="IPR018170">
    <property type="entry name" value="Aldo/ket_reductase_CS"/>
</dbReference>
<feature type="domain" description="NADP-dependent oxidoreductase" evidence="7">
    <location>
        <begin position="21"/>
        <end position="286"/>
    </location>
</feature>
<sequence>MQTQTETIKLRDGTRIPWIGFGTGTALSRKDCTETTKLALTRGFSHFDTAQSYKNEEYLGAALEGVPRSQLYITTKLMKFDWAGGQTVEDTLRVSLKKLKTDFVDLFLIHVPIDHIDKPGQLKDVWKQMCDVKKKGLTRSIGVSNFNVRYLKEILADGLEVPVVNQIEFHPFIYNGSKALLDFHAEHGIVTESYGGLSPIIPKRQGDEAEIPAREKLMKVLDKFAASRSTAAQEVSQNQMLLKWLQYTGTIAVTTSSKESRIDEYLATGSLPDFTPEELSEFNAAIEGVHFRCFKVFDYMDE</sequence>
<feature type="site" description="Lowers pKa of active site Tyr" evidence="6">
    <location>
        <position position="76"/>
    </location>
</feature>
<keyword evidence="2" id="KW-0521">NADP</keyword>
<accession>A0A0H2RXA8</accession>
<keyword evidence="9" id="KW-1185">Reference proteome</keyword>
<dbReference type="PRINTS" id="PR00069">
    <property type="entry name" value="ALDKETRDTASE"/>
</dbReference>
<reference evidence="8 9" key="1">
    <citation type="submission" date="2015-04" db="EMBL/GenBank/DDBJ databases">
        <title>Complete genome sequence of Schizopora paradoxa KUC8140, a cosmopolitan wood degrader in East Asia.</title>
        <authorList>
            <consortium name="DOE Joint Genome Institute"/>
            <person name="Min B."/>
            <person name="Park H."/>
            <person name="Jang Y."/>
            <person name="Kim J.-J."/>
            <person name="Kim K.H."/>
            <person name="Pangilinan J."/>
            <person name="Lipzen A."/>
            <person name="Riley R."/>
            <person name="Grigoriev I.V."/>
            <person name="Spatafora J.W."/>
            <person name="Choi I.-G."/>
        </authorList>
    </citation>
    <scope>NUCLEOTIDE SEQUENCE [LARGE SCALE GENOMIC DNA]</scope>
    <source>
        <strain evidence="8 9">KUC8140</strain>
    </source>
</reference>
<dbReference type="PANTHER" id="PTHR43827:SF3">
    <property type="entry name" value="NADP-DEPENDENT OXIDOREDUCTASE DOMAIN-CONTAINING PROTEIN"/>
    <property type="match status" value="1"/>
</dbReference>